<proteinExistence type="predicted"/>
<sequence length="119" mass="13099">MSLRRKVLIVEDEILVGMDLAMSIEDAGFVVSGPYKSSAKALAALEADEPDLAVLDLNLGRDETSEKVAERLEQLGRPFVFLTGYSAASHPVTRRFPRAQCLSKPVRMDAVTAFLRQAY</sequence>
<dbReference type="SMART" id="SM00448">
    <property type="entry name" value="REC"/>
    <property type="match status" value="1"/>
</dbReference>
<dbReference type="KEGG" id="red:roselon_00540"/>
<dbReference type="InterPro" id="IPR011006">
    <property type="entry name" value="CheY-like_superfamily"/>
</dbReference>
<dbReference type="Proteomes" id="UP000019593">
    <property type="component" value="Chromosome"/>
</dbReference>
<dbReference type="eggNOG" id="COG0784">
    <property type="taxonomic scope" value="Bacteria"/>
</dbReference>
<keyword evidence="4" id="KW-1185">Reference proteome</keyword>
<dbReference type="SUPFAM" id="SSF52172">
    <property type="entry name" value="CheY-like"/>
    <property type="match status" value="1"/>
</dbReference>
<dbReference type="HOGENOM" id="CLU_000445_69_11_5"/>
<feature type="domain" description="Response regulatory" evidence="2">
    <location>
        <begin position="6"/>
        <end position="119"/>
    </location>
</feature>
<dbReference type="EMBL" id="CP004372">
    <property type="protein sequence ID" value="AHM02980.1"/>
    <property type="molecule type" value="Genomic_DNA"/>
</dbReference>
<dbReference type="AlphaFoldDB" id="W8SKE9"/>
<protein>
    <submittedName>
        <fullName evidence="3">Two-component system regulatory protein</fullName>
    </submittedName>
</protein>
<dbReference type="Pfam" id="PF00072">
    <property type="entry name" value="Response_reg"/>
    <property type="match status" value="1"/>
</dbReference>
<dbReference type="OrthoDB" id="582170at2"/>
<dbReference type="PROSITE" id="PS50110">
    <property type="entry name" value="RESPONSE_REGULATORY"/>
    <property type="match status" value="1"/>
</dbReference>
<organism evidence="3 4">
    <name type="scientific">Roseicyclus elongatus DSM 19469</name>
    <dbReference type="NCBI Taxonomy" id="1294273"/>
    <lineage>
        <taxon>Bacteria</taxon>
        <taxon>Pseudomonadati</taxon>
        <taxon>Pseudomonadota</taxon>
        <taxon>Alphaproteobacteria</taxon>
        <taxon>Rhodobacterales</taxon>
        <taxon>Roseobacteraceae</taxon>
        <taxon>Roseicyclus</taxon>
    </lineage>
</organism>
<feature type="modified residue" description="4-aspartylphosphate" evidence="1">
    <location>
        <position position="56"/>
    </location>
</feature>
<dbReference type="InterPro" id="IPR001789">
    <property type="entry name" value="Sig_transdc_resp-reg_receiver"/>
</dbReference>
<name>W8SKE9_9RHOB</name>
<accession>W8SKE9</accession>
<dbReference type="STRING" id="1294273.roselon_00540"/>
<dbReference type="RefSeq" id="WP_025310875.1">
    <property type="nucleotide sequence ID" value="NZ_CP004372.1"/>
</dbReference>
<dbReference type="Gene3D" id="3.40.50.2300">
    <property type="match status" value="1"/>
</dbReference>
<evidence type="ECO:0000259" key="2">
    <source>
        <dbReference type="PROSITE" id="PS50110"/>
    </source>
</evidence>
<evidence type="ECO:0000313" key="4">
    <source>
        <dbReference type="Proteomes" id="UP000019593"/>
    </source>
</evidence>
<reference evidence="3 4" key="1">
    <citation type="submission" date="2013-03" db="EMBL/GenBank/DDBJ databases">
        <authorList>
            <person name="Fiebig A."/>
            <person name="Goeker M."/>
            <person name="Klenk H.-P.P."/>
        </authorList>
    </citation>
    <scope>NUCLEOTIDE SEQUENCE [LARGE SCALE GENOMIC DNA]</scope>
    <source>
        <strain evidence="4">DSM 19469</strain>
    </source>
</reference>
<dbReference type="GO" id="GO:0000160">
    <property type="term" value="P:phosphorelay signal transduction system"/>
    <property type="evidence" value="ECO:0007669"/>
    <property type="project" value="InterPro"/>
</dbReference>
<evidence type="ECO:0000256" key="1">
    <source>
        <dbReference type="PROSITE-ProRule" id="PRU00169"/>
    </source>
</evidence>
<keyword evidence="1" id="KW-0597">Phosphoprotein</keyword>
<evidence type="ECO:0000313" key="3">
    <source>
        <dbReference type="EMBL" id="AHM02980.1"/>
    </source>
</evidence>
<gene>
    <name evidence="3" type="ORF">roselon_00540</name>
</gene>